<dbReference type="SUPFAM" id="SSF89796">
    <property type="entry name" value="CoA-transferase family III (CaiB/BaiF)"/>
    <property type="match status" value="1"/>
</dbReference>
<gene>
    <name evidence="2" type="ordered locus">TKWG_09305</name>
</gene>
<sequence length="96" mass="10572">MAGVPSSPINNLDTALEDPQLAARHVVMTYEHPVGGTMKTMAHPVLFEGTSRGVRLPPPMHGEHSREILKDRLDITDEAIDELIRTGCLKADSMRK</sequence>
<name>I3UAZ9_ADVKW</name>
<dbReference type="Gene3D" id="3.40.50.10540">
    <property type="entry name" value="Crotonobetainyl-coa:carnitine coa-transferase, domain 1"/>
    <property type="match status" value="1"/>
</dbReference>
<keyword evidence="1 2" id="KW-0808">Transferase</keyword>
<protein>
    <submittedName>
        <fullName evidence="2">Acyl-CoA transferase</fullName>
    </submittedName>
</protein>
<dbReference type="Pfam" id="PF02515">
    <property type="entry name" value="CoA_transf_3"/>
    <property type="match status" value="1"/>
</dbReference>
<dbReference type="EMBL" id="CP003555">
    <property type="protein sequence ID" value="AFK62187.1"/>
    <property type="molecule type" value="Genomic_DNA"/>
</dbReference>
<dbReference type="GO" id="GO:0008410">
    <property type="term" value="F:CoA-transferase activity"/>
    <property type="evidence" value="ECO:0007669"/>
    <property type="project" value="TreeGrafter"/>
</dbReference>
<proteinExistence type="predicted"/>
<dbReference type="AlphaFoldDB" id="I3UAZ9"/>
<dbReference type="InterPro" id="IPR023606">
    <property type="entry name" value="CoA-Trfase_III_dom_1_sf"/>
</dbReference>
<dbReference type="InterPro" id="IPR003673">
    <property type="entry name" value="CoA-Trfase_fam_III"/>
</dbReference>
<dbReference type="HOGENOM" id="CLU_2353595_0_0_4"/>
<dbReference type="InterPro" id="IPR050483">
    <property type="entry name" value="CoA-transferase_III_domain"/>
</dbReference>
<evidence type="ECO:0000313" key="3">
    <source>
        <dbReference type="Proteomes" id="UP000005267"/>
    </source>
</evidence>
<dbReference type="KEGG" id="aka:TKWG_09305"/>
<organism evidence="2 3">
    <name type="scientific">Advenella kashmirensis (strain DSM 17095 / LMG 22695 / WT001)</name>
    <name type="common">Tetrathiobacter kashmirensis</name>
    <dbReference type="NCBI Taxonomy" id="1036672"/>
    <lineage>
        <taxon>Bacteria</taxon>
        <taxon>Pseudomonadati</taxon>
        <taxon>Pseudomonadota</taxon>
        <taxon>Betaproteobacteria</taxon>
        <taxon>Burkholderiales</taxon>
        <taxon>Alcaligenaceae</taxon>
    </lineage>
</organism>
<dbReference type="STRING" id="1036672.TKWG_09305"/>
<accession>I3UAZ9</accession>
<dbReference type="Proteomes" id="UP000005267">
    <property type="component" value="Chromosome"/>
</dbReference>
<evidence type="ECO:0000313" key="2">
    <source>
        <dbReference type="EMBL" id="AFK62187.1"/>
    </source>
</evidence>
<dbReference type="PANTHER" id="PTHR48207:SF3">
    <property type="entry name" value="SUCCINATE--HYDROXYMETHYLGLUTARATE COA-TRANSFERASE"/>
    <property type="match status" value="1"/>
</dbReference>
<keyword evidence="3" id="KW-1185">Reference proteome</keyword>
<evidence type="ECO:0000256" key="1">
    <source>
        <dbReference type="ARBA" id="ARBA00022679"/>
    </source>
</evidence>
<reference evidence="2 3" key="1">
    <citation type="journal article" date="2011" name="J. Bacteriol.">
        <title>Whole-genome shotgun sequencing of the sulfur-oxidizing chemoautotroph Tetrathiobacter kashmirensis.</title>
        <authorList>
            <person name="Ghosh W."/>
            <person name="George A."/>
            <person name="Agarwal A."/>
            <person name="Raj P."/>
            <person name="Alam M."/>
            <person name="Pyne P."/>
            <person name="Das Gupta S.K."/>
        </authorList>
    </citation>
    <scope>NUCLEOTIDE SEQUENCE [LARGE SCALE GENOMIC DNA]</scope>
    <source>
        <strain evidence="2 3">WT001</strain>
    </source>
</reference>
<reference evidence="3" key="2">
    <citation type="journal article" date="2013" name="PLoS ONE">
        <title>Genome implosion elicits host-confinement in Alcaligenaceae: evidence from the comparative genomics of Tetrathiobacter kashmirensis, a pathogen in the making.</title>
        <authorList>
            <person name="Ghosh W."/>
            <person name="Alam M."/>
            <person name="Roy C."/>
            <person name="Pyne P."/>
            <person name="George A."/>
            <person name="Chakraborty R."/>
            <person name="Majumder S."/>
            <person name="Agarwal A."/>
            <person name="Chakraborty S."/>
            <person name="Majumdar S."/>
            <person name="Gupta S.K."/>
        </authorList>
    </citation>
    <scope>NUCLEOTIDE SEQUENCE [LARGE SCALE GENOMIC DNA]</scope>
    <source>
        <strain evidence="3">WT001</strain>
    </source>
</reference>
<dbReference type="PANTHER" id="PTHR48207">
    <property type="entry name" value="SUCCINATE--HYDROXYMETHYLGLUTARATE COA-TRANSFERASE"/>
    <property type="match status" value="1"/>
</dbReference>